<evidence type="ECO:0000313" key="2">
    <source>
        <dbReference type="Proteomes" id="UP001073122"/>
    </source>
</evidence>
<organism evidence="1 2">
    <name type="scientific">Chryseobacterium formosus</name>
    <dbReference type="NCBI Taxonomy" id="1537363"/>
    <lineage>
        <taxon>Bacteria</taxon>
        <taxon>Pseudomonadati</taxon>
        <taxon>Bacteroidota</taxon>
        <taxon>Flavobacteriia</taxon>
        <taxon>Flavobacteriales</taxon>
        <taxon>Weeksellaceae</taxon>
        <taxon>Chryseobacterium group</taxon>
        <taxon>Chryseobacterium</taxon>
    </lineage>
</organism>
<dbReference type="Proteomes" id="UP001073122">
    <property type="component" value="Unassembled WGS sequence"/>
</dbReference>
<dbReference type="NCBIfam" id="TIGR03696">
    <property type="entry name" value="Rhs_assc_core"/>
    <property type="match status" value="1"/>
</dbReference>
<gene>
    <name evidence="1" type="ORF">OF897_17375</name>
</gene>
<dbReference type="InterPro" id="IPR050708">
    <property type="entry name" value="T6SS_VgrG/RHS"/>
</dbReference>
<accession>A0ABT3XVJ5</accession>
<reference evidence="1" key="1">
    <citation type="submission" date="2022-10" db="EMBL/GenBank/DDBJ databases">
        <title>Chryseobacterium sp. nov., a novel bacterial species.</title>
        <authorList>
            <person name="Cao Y."/>
        </authorList>
    </citation>
    <scope>NUCLEOTIDE SEQUENCE</scope>
    <source>
        <strain evidence="1">CCTCC AB2015118</strain>
    </source>
</reference>
<keyword evidence="2" id="KW-1185">Reference proteome</keyword>
<proteinExistence type="predicted"/>
<evidence type="ECO:0000313" key="1">
    <source>
        <dbReference type="EMBL" id="MCX8525689.1"/>
    </source>
</evidence>
<dbReference type="PANTHER" id="PTHR32305:SF15">
    <property type="entry name" value="PROTEIN RHSA-RELATED"/>
    <property type="match status" value="1"/>
</dbReference>
<dbReference type="EMBL" id="JAOVZW010000021">
    <property type="protein sequence ID" value="MCX8525689.1"/>
    <property type="molecule type" value="Genomic_DNA"/>
</dbReference>
<evidence type="ECO:0008006" key="3">
    <source>
        <dbReference type="Google" id="ProtNLM"/>
    </source>
</evidence>
<sequence>MYWIHPDYFSGASILVSSTGKITNWYEYMPYGEMLMENTNMDYDNPYKYNAKEFDASTGYYYYGARYYDPKRSFWLSVDPLTDITVSPYAYVWNDPVNFADPTGMMGERVGGFERWT</sequence>
<dbReference type="InterPro" id="IPR022385">
    <property type="entry name" value="Rhs_assc_core"/>
</dbReference>
<comment type="caution">
    <text evidence="1">The sequence shown here is derived from an EMBL/GenBank/DDBJ whole genome shotgun (WGS) entry which is preliminary data.</text>
</comment>
<dbReference type="Gene3D" id="2.180.10.10">
    <property type="entry name" value="RHS repeat-associated core"/>
    <property type="match status" value="1"/>
</dbReference>
<dbReference type="PANTHER" id="PTHR32305">
    <property type="match status" value="1"/>
</dbReference>
<name>A0ABT3XVJ5_9FLAO</name>
<protein>
    <recommendedName>
        <fullName evidence="3">RHS repeat-associated core domain-containing protein</fullName>
    </recommendedName>
</protein>
<dbReference type="RefSeq" id="WP_267266945.1">
    <property type="nucleotide sequence ID" value="NZ_JAOVZW010000021.1"/>
</dbReference>